<dbReference type="InterPro" id="IPR002156">
    <property type="entry name" value="RNaseH_domain"/>
</dbReference>
<dbReference type="GO" id="GO:0003676">
    <property type="term" value="F:nucleic acid binding"/>
    <property type="evidence" value="ECO:0007669"/>
    <property type="project" value="InterPro"/>
</dbReference>
<reference evidence="2" key="3">
    <citation type="journal article" date="2017" name="Nature">
        <title>Genome sequence of the progenitor of the wheat D genome Aegilops tauschii.</title>
        <authorList>
            <person name="Luo M.C."/>
            <person name="Gu Y.Q."/>
            <person name="Puiu D."/>
            <person name="Wang H."/>
            <person name="Twardziok S.O."/>
            <person name="Deal K.R."/>
            <person name="Huo N."/>
            <person name="Zhu T."/>
            <person name="Wang L."/>
            <person name="Wang Y."/>
            <person name="McGuire P.E."/>
            <person name="Liu S."/>
            <person name="Long H."/>
            <person name="Ramasamy R.K."/>
            <person name="Rodriguez J.C."/>
            <person name="Van S.L."/>
            <person name="Yuan L."/>
            <person name="Wang Z."/>
            <person name="Xia Z."/>
            <person name="Xiao L."/>
            <person name="Anderson O.D."/>
            <person name="Ouyang S."/>
            <person name="Liang Y."/>
            <person name="Zimin A.V."/>
            <person name="Pertea G."/>
            <person name="Qi P."/>
            <person name="Bennetzen J.L."/>
            <person name="Dai X."/>
            <person name="Dawson M.W."/>
            <person name="Muller H.G."/>
            <person name="Kugler K."/>
            <person name="Rivarola-Duarte L."/>
            <person name="Spannagl M."/>
            <person name="Mayer K.F.X."/>
            <person name="Lu F.H."/>
            <person name="Bevan M.W."/>
            <person name="Leroy P."/>
            <person name="Li P."/>
            <person name="You F.M."/>
            <person name="Sun Q."/>
            <person name="Liu Z."/>
            <person name="Lyons E."/>
            <person name="Wicker T."/>
            <person name="Salzberg S.L."/>
            <person name="Devos K.M."/>
            <person name="Dvorak J."/>
        </authorList>
    </citation>
    <scope>NUCLEOTIDE SEQUENCE [LARGE SCALE GENOMIC DNA]</scope>
    <source>
        <strain evidence="2">cv. AL8/78</strain>
    </source>
</reference>
<reference evidence="2" key="4">
    <citation type="submission" date="2019-03" db="UniProtKB">
        <authorList>
            <consortium name="EnsemblPlants"/>
        </authorList>
    </citation>
    <scope>IDENTIFICATION</scope>
</reference>
<dbReference type="GO" id="GO:0004523">
    <property type="term" value="F:RNA-DNA hybrid ribonuclease activity"/>
    <property type="evidence" value="ECO:0007669"/>
    <property type="project" value="InterPro"/>
</dbReference>
<dbReference type="AlphaFoldDB" id="A0A453FU53"/>
<reference evidence="3" key="1">
    <citation type="journal article" date="2014" name="Science">
        <title>Ancient hybridizations among the ancestral genomes of bread wheat.</title>
        <authorList>
            <consortium name="International Wheat Genome Sequencing Consortium,"/>
            <person name="Marcussen T."/>
            <person name="Sandve S.R."/>
            <person name="Heier L."/>
            <person name="Spannagl M."/>
            <person name="Pfeifer M."/>
            <person name="Jakobsen K.S."/>
            <person name="Wulff B.B."/>
            <person name="Steuernagel B."/>
            <person name="Mayer K.F."/>
            <person name="Olsen O.A."/>
        </authorList>
    </citation>
    <scope>NUCLEOTIDE SEQUENCE [LARGE SCALE GENOMIC DNA]</scope>
    <source>
        <strain evidence="3">cv. AL8/78</strain>
    </source>
</reference>
<dbReference type="InterPro" id="IPR012337">
    <property type="entry name" value="RNaseH-like_sf"/>
</dbReference>
<dbReference type="CDD" id="cd06222">
    <property type="entry name" value="RNase_H_like"/>
    <property type="match status" value="1"/>
</dbReference>
<dbReference type="Proteomes" id="UP000015105">
    <property type="component" value="Chromosome 3D"/>
</dbReference>
<feature type="domain" description="RNase H type-1" evidence="1">
    <location>
        <begin position="13"/>
        <end position="133"/>
    </location>
</feature>
<sequence>GWSRPPMGFVKLNVDSSFDHDLLRGMVGAVLRDDKRRFIVGGNCNIDWCADVLTAEVLVLRFGLLLAQRMGCNRLVINFDNMEVINTMKNEGQLAGAAVAVFDDCYFLACDFPLTAFEHCNGEANKVAHELARLVKFSVTRDCFEEPLVKIVTFLIDDVTVISN</sequence>
<proteinExistence type="predicted"/>
<dbReference type="InterPro" id="IPR036397">
    <property type="entry name" value="RNaseH_sf"/>
</dbReference>
<dbReference type="STRING" id="200361.A0A453FU53"/>
<dbReference type="InterPro" id="IPR052929">
    <property type="entry name" value="RNase_H-like_EbsB-rel"/>
</dbReference>
<name>A0A453FU53_AEGTS</name>
<evidence type="ECO:0000313" key="2">
    <source>
        <dbReference type="EnsemblPlants" id="AET3Gv20781300.1"/>
    </source>
</evidence>
<reference evidence="2" key="5">
    <citation type="journal article" date="2021" name="G3 (Bethesda)">
        <title>Aegilops tauschii genome assembly Aet v5.0 features greater sequence contiguity and improved annotation.</title>
        <authorList>
            <person name="Wang L."/>
            <person name="Zhu T."/>
            <person name="Rodriguez J.C."/>
            <person name="Deal K.R."/>
            <person name="Dubcovsky J."/>
            <person name="McGuire P.E."/>
            <person name="Lux T."/>
            <person name="Spannagl M."/>
            <person name="Mayer K.F.X."/>
            <person name="Baldrich P."/>
            <person name="Meyers B.C."/>
            <person name="Huo N."/>
            <person name="Gu Y.Q."/>
            <person name="Zhou H."/>
            <person name="Devos K.M."/>
            <person name="Bennetzen J.L."/>
            <person name="Unver T."/>
            <person name="Budak H."/>
            <person name="Gulick P.J."/>
            <person name="Galiba G."/>
            <person name="Kalapos B."/>
            <person name="Nelson D.R."/>
            <person name="Li P."/>
            <person name="You F.M."/>
            <person name="Luo M.C."/>
            <person name="Dvorak J."/>
        </authorList>
    </citation>
    <scope>NUCLEOTIDE SEQUENCE [LARGE SCALE GENOMIC DNA]</scope>
    <source>
        <strain evidence="2">cv. AL8/78</strain>
    </source>
</reference>
<dbReference type="PANTHER" id="PTHR47074">
    <property type="entry name" value="BNAC02G40300D PROTEIN"/>
    <property type="match status" value="1"/>
</dbReference>
<protein>
    <recommendedName>
        <fullName evidence="1">RNase H type-1 domain-containing protein</fullName>
    </recommendedName>
</protein>
<dbReference type="SUPFAM" id="SSF53098">
    <property type="entry name" value="Ribonuclease H-like"/>
    <property type="match status" value="1"/>
</dbReference>
<evidence type="ECO:0000313" key="3">
    <source>
        <dbReference type="Proteomes" id="UP000015105"/>
    </source>
</evidence>
<dbReference type="Pfam" id="PF13456">
    <property type="entry name" value="RVT_3"/>
    <property type="match status" value="1"/>
</dbReference>
<reference evidence="3" key="2">
    <citation type="journal article" date="2017" name="Nat. Plants">
        <title>The Aegilops tauschii genome reveals multiple impacts of transposons.</title>
        <authorList>
            <person name="Zhao G."/>
            <person name="Zou C."/>
            <person name="Li K."/>
            <person name="Wang K."/>
            <person name="Li T."/>
            <person name="Gao L."/>
            <person name="Zhang X."/>
            <person name="Wang H."/>
            <person name="Yang Z."/>
            <person name="Liu X."/>
            <person name="Jiang W."/>
            <person name="Mao L."/>
            <person name="Kong X."/>
            <person name="Jiao Y."/>
            <person name="Jia J."/>
        </authorList>
    </citation>
    <scope>NUCLEOTIDE SEQUENCE [LARGE SCALE GENOMIC DNA]</scope>
    <source>
        <strain evidence="3">cv. AL8/78</strain>
    </source>
</reference>
<dbReference type="Gramene" id="AET3Gv20781300.1">
    <property type="protein sequence ID" value="AET3Gv20781300.1"/>
    <property type="gene ID" value="AET3Gv20781300"/>
</dbReference>
<organism evidence="2 3">
    <name type="scientific">Aegilops tauschii subsp. strangulata</name>
    <name type="common">Goatgrass</name>
    <dbReference type="NCBI Taxonomy" id="200361"/>
    <lineage>
        <taxon>Eukaryota</taxon>
        <taxon>Viridiplantae</taxon>
        <taxon>Streptophyta</taxon>
        <taxon>Embryophyta</taxon>
        <taxon>Tracheophyta</taxon>
        <taxon>Spermatophyta</taxon>
        <taxon>Magnoliopsida</taxon>
        <taxon>Liliopsida</taxon>
        <taxon>Poales</taxon>
        <taxon>Poaceae</taxon>
        <taxon>BOP clade</taxon>
        <taxon>Pooideae</taxon>
        <taxon>Triticodae</taxon>
        <taxon>Triticeae</taxon>
        <taxon>Triticinae</taxon>
        <taxon>Aegilops</taxon>
    </lineage>
</organism>
<accession>A0A453FU53</accession>
<dbReference type="EnsemblPlants" id="AET3Gv20781300.1">
    <property type="protein sequence ID" value="AET3Gv20781300.1"/>
    <property type="gene ID" value="AET3Gv20781300"/>
</dbReference>
<dbReference type="Gene3D" id="3.30.420.10">
    <property type="entry name" value="Ribonuclease H-like superfamily/Ribonuclease H"/>
    <property type="match status" value="1"/>
</dbReference>
<evidence type="ECO:0000259" key="1">
    <source>
        <dbReference type="Pfam" id="PF13456"/>
    </source>
</evidence>
<dbReference type="InterPro" id="IPR044730">
    <property type="entry name" value="RNase_H-like_dom_plant"/>
</dbReference>
<keyword evidence="3" id="KW-1185">Reference proteome</keyword>
<dbReference type="PANTHER" id="PTHR47074:SF47">
    <property type="entry name" value="RNASE H TYPE-1 DOMAIN-CONTAINING PROTEIN"/>
    <property type="match status" value="1"/>
</dbReference>